<organism evidence="3 4">
    <name type="scientific">Ktedonospora formicarum</name>
    <dbReference type="NCBI Taxonomy" id="2778364"/>
    <lineage>
        <taxon>Bacteria</taxon>
        <taxon>Bacillati</taxon>
        <taxon>Chloroflexota</taxon>
        <taxon>Ktedonobacteria</taxon>
        <taxon>Ktedonobacterales</taxon>
        <taxon>Ktedonobacteraceae</taxon>
        <taxon>Ktedonospora</taxon>
    </lineage>
</organism>
<dbReference type="AlphaFoldDB" id="A0A8J3I9F8"/>
<keyword evidence="2" id="KW-1133">Transmembrane helix</keyword>
<evidence type="ECO:0000313" key="4">
    <source>
        <dbReference type="Proteomes" id="UP000612362"/>
    </source>
</evidence>
<evidence type="ECO:0000256" key="1">
    <source>
        <dbReference type="SAM" id="MobiDB-lite"/>
    </source>
</evidence>
<name>A0A8J3I9F8_9CHLR</name>
<keyword evidence="2" id="KW-0472">Membrane</keyword>
<keyword evidence="4" id="KW-1185">Reference proteome</keyword>
<keyword evidence="2" id="KW-0812">Transmembrane</keyword>
<feature type="compositionally biased region" description="Low complexity" evidence="1">
    <location>
        <begin position="1"/>
        <end position="10"/>
    </location>
</feature>
<protein>
    <submittedName>
        <fullName evidence="3">Uncharacterized protein</fullName>
    </submittedName>
</protein>
<evidence type="ECO:0000256" key="2">
    <source>
        <dbReference type="SAM" id="Phobius"/>
    </source>
</evidence>
<feature type="region of interest" description="Disordered" evidence="1">
    <location>
        <begin position="1"/>
        <end position="31"/>
    </location>
</feature>
<comment type="caution">
    <text evidence="3">The sequence shown here is derived from an EMBL/GenBank/DDBJ whole genome shotgun (WGS) entry which is preliminary data.</text>
</comment>
<feature type="compositionally biased region" description="Basic and acidic residues" evidence="1">
    <location>
        <begin position="18"/>
        <end position="31"/>
    </location>
</feature>
<feature type="transmembrane region" description="Helical" evidence="2">
    <location>
        <begin position="37"/>
        <end position="58"/>
    </location>
</feature>
<dbReference type="RefSeq" id="WP_220197139.1">
    <property type="nucleotide sequence ID" value="NZ_BNJF01000003.1"/>
</dbReference>
<sequence>MAKQTTQPQTKRQRQHGRREEQRRNRERQQREQRNRWYIIGGTILVAVLIIAGIVYGVTRNNQNQASNNSSTSSTNNASTTNPAYAAVNGITCDAQEQLNYHIHAHLSVYIDGQPVAIPQNIGIASDGSCIYWLHTHDTTGLLHIESPTTKTYTLGDFFTVWQQRFSSLGYPAQLKQNTGWKIYVDGKEYTGDFHDIKLGAHSLITMGYNSPNMQPDTTYNWGDN</sequence>
<proteinExistence type="predicted"/>
<gene>
    <name evidence="3" type="ORF">KSX_60770</name>
</gene>
<evidence type="ECO:0000313" key="3">
    <source>
        <dbReference type="EMBL" id="GHO47914.1"/>
    </source>
</evidence>
<dbReference type="EMBL" id="BNJF01000003">
    <property type="protein sequence ID" value="GHO47914.1"/>
    <property type="molecule type" value="Genomic_DNA"/>
</dbReference>
<reference evidence="3" key="1">
    <citation type="submission" date="2020-10" db="EMBL/GenBank/DDBJ databases">
        <title>Taxonomic study of unclassified bacteria belonging to the class Ktedonobacteria.</title>
        <authorList>
            <person name="Yabe S."/>
            <person name="Wang C.M."/>
            <person name="Zheng Y."/>
            <person name="Sakai Y."/>
            <person name="Cavaletti L."/>
            <person name="Monciardini P."/>
            <person name="Donadio S."/>
        </authorList>
    </citation>
    <scope>NUCLEOTIDE SEQUENCE</scope>
    <source>
        <strain evidence="3">SOSP1-1</strain>
    </source>
</reference>
<accession>A0A8J3I9F8</accession>
<dbReference type="Proteomes" id="UP000612362">
    <property type="component" value="Unassembled WGS sequence"/>
</dbReference>